<sequence length="539" mass="59313">MGGKPSVPSKVFAREATGLVKEVSGWASFMATWFLVTGGVPIFIITYYYVYPGANFLLAFVLALLPTLALAGLYTVFSVSMPRSGGDYVFVSRGLHPFLGFVNSFSLAAAFLISQGVYAAFLGYYIGYQLYTQGIISGSTSLQSLASTVETPVHLFVVTMILLVFIYTLAILRPKYSWGTVYWVGVASLILTAIMFATLGFINVHTFATKYNGFVTANNATLTSEGYTNITTYQQTIVAGGWSPPKSVLLATLSVFPLAWYSYTWYTLPSTWAGEIKQAKKSIPIAILGATLWIAAYYLLFLFLVNHAFGQPFLTSWSELSTNSSYGLPYTVSTYIPFFIQIVYKAAPLSIIAFLALFLPNLMSGPPLTIAATRYIFAWSFDRVLPERISSVSERLHTPIIATLIAFVVATLGAVLIIFFPQATPGVIVPIFTFGYILPALSGLLFPYLRKDLYEAVFVVKRKILGIPVVTWLGGVSLVSLIIGTYSLRIGGFMNFTLPDYIFYALAYGVGIVIFVASYYYRRRQGVDITLAFKEIPPE</sequence>
<keyword evidence="5 6" id="KW-0472">Membrane</keyword>
<organism evidence="7 8">
    <name type="scientific">Candidatus Marsarchaeota G2 archaeon OSP_D</name>
    <dbReference type="NCBI Taxonomy" id="1978157"/>
    <lineage>
        <taxon>Archaea</taxon>
        <taxon>Candidatus Marsarchaeota</taxon>
        <taxon>Candidatus Marsarchaeota group 2</taxon>
    </lineage>
</organism>
<accession>A0A2R6AZA4</accession>
<evidence type="ECO:0000256" key="4">
    <source>
        <dbReference type="ARBA" id="ARBA00022989"/>
    </source>
</evidence>
<feature type="transmembrane region" description="Helical" evidence="6">
    <location>
        <begin position="469"/>
        <end position="489"/>
    </location>
</feature>
<proteinExistence type="predicted"/>
<dbReference type="InterPro" id="IPR002293">
    <property type="entry name" value="AA/rel_permease1"/>
</dbReference>
<evidence type="ECO:0000256" key="5">
    <source>
        <dbReference type="ARBA" id="ARBA00023136"/>
    </source>
</evidence>
<evidence type="ECO:0000256" key="2">
    <source>
        <dbReference type="ARBA" id="ARBA00022475"/>
    </source>
</evidence>
<dbReference type="Proteomes" id="UP000240322">
    <property type="component" value="Unassembled WGS sequence"/>
</dbReference>
<dbReference type="GO" id="GO:0022857">
    <property type="term" value="F:transmembrane transporter activity"/>
    <property type="evidence" value="ECO:0007669"/>
    <property type="project" value="InterPro"/>
</dbReference>
<dbReference type="EMBL" id="NEXE01000019">
    <property type="protein sequence ID" value="PSN91709.1"/>
    <property type="molecule type" value="Genomic_DNA"/>
</dbReference>
<dbReference type="AlphaFoldDB" id="A0A2R6AZA4"/>
<reference evidence="7 8" key="1">
    <citation type="submission" date="2017-04" db="EMBL/GenBank/DDBJ databases">
        <title>Novel microbial lineages endemic to geothermal iron-oxide mats fill important gaps in the evolutionary history of Archaea.</title>
        <authorList>
            <person name="Jay Z.J."/>
            <person name="Beam J.P."/>
            <person name="Dlakic M."/>
            <person name="Rusch D.B."/>
            <person name="Kozubal M.A."/>
            <person name="Inskeep W.P."/>
        </authorList>
    </citation>
    <scope>NUCLEOTIDE SEQUENCE [LARGE SCALE GENOMIC DNA]</scope>
    <source>
        <strain evidence="7">OSP_D</strain>
    </source>
</reference>
<feature type="transmembrane region" description="Helical" evidence="6">
    <location>
        <begin position="335"/>
        <end position="359"/>
    </location>
</feature>
<evidence type="ECO:0000313" key="8">
    <source>
        <dbReference type="Proteomes" id="UP000240322"/>
    </source>
</evidence>
<dbReference type="Gene3D" id="1.20.1740.10">
    <property type="entry name" value="Amino acid/polyamine transporter I"/>
    <property type="match status" value="1"/>
</dbReference>
<feature type="transmembrane region" description="Helical" evidence="6">
    <location>
        <begin position="181"/>
        <end position="202"/>
    </location>
</feature>
<comment type="caution">
    <text evidence="7">The sequence shown here is derived from an EMBL/GenBank/DDBJ whole genome shotgun (WGS) entry which is preliminary data.</text>
</comment>
<evidence type="ECO:0008006" key="9">
    <source>
        <dbReference type="Google" id="ProtNLM"/>
    </source>
</evidence>
<feature type="transmembrane region" description="Helical" evidence="6">
    <location>
        <begin position="153"/>
        <end position="172"/>
    </location>
</feature>
<evidence type="ECO:0000313" key="7">
    <source>
        <dbReference type="EMBL" id="PSN91709.1"/>
    </source>
</evidence>
<feature type="transmembrane region" description="Helical" evidence="6">
    <location>
        <begin position="427"/>
        <end position="449"/>
    </location>
</feature>
<feature type="transmembrane region" description="Helical" evidence="6">
    <location>
        <begin position="29"/>
        <end position="50"/>
    </location>
</feature>
<evidence type="ECO:0000256" key="1">
    <source>
        <dbReference type="ARBA" id="ARBA00004651"/>
    </source>
</evidence>
<keyword evidence="3 6" id="KW-0812">Transmembrane</keyword>
<comment type="subcellular location">
    <subcellularLocation>
        <location evidence="1">Cell membrane</location>
        <topology evidence="1">Multi-pass membrane protein</topology>
    </subcellularLocation>
</comment>
<keyword evidence="2" id="KW-1003">Cell membrane</keyword>
<feature type="transmembrane region" description="Helical" evidence="6">
    <location>
        <begin position="501"/>
        <end position="521"/>
    </location>
</feature>
<name>A0A2R6AZA4_9ARCH</name>
<feature type="transmembrane region" description="Helical" evidence="6">
    <location>
        <begin position="98"/>
        <end position="121"/>
    </location>
</feature>
<feature type="transmembrane region" description="Helical" evidence="6">
    <location>
        <begin position="400"/>
        <end position="421"/>
    </location>
</feature>
<dbReference type="PIRSF" id="PIRSF006060">
    <property type="entry name" value="AA_transporter"/>
    <property type="match status" value="1"/>
</dbReference>
<dbReference type="PANTHER" id="PTHR42770">
    <property type="entry name" value="AMINO ACID TRANSPORTER-RELATED"/>
    <property type="match status" value="1"/>
</dbReference>
<dbReference type="InterPro" id="IPR050367">
    <property type="entry name" value="APC_superfamily"/>
</dbReference>
<feature type="transmembrane region" description="Helical" evidence="6">
    <location>
        <begin position="287"/>
        <end position="309"/>
    </location>
</feature>
<protein>
    <recommendedName>
        <fullName evidence="9">Amino acid transporter</fullName>
    </recommendedName>
</protein>
<feature type="transmembrane region" description="Helical" evidence="6">
    <location>
        <begin position="56"/>
        <end position="77"/>
    </location>
</feature>
<dbReference type="PANTHER" id="PTHR42770:SF7">
    <property type="entry name" value="MEMBRANE PROTEIN"/>
    <property type="match status" value="1"/>
</dbReference>
<evidence type="ECO:0000256" key="6">
    <source>
        <dbReference type="SAM" id="Phobius"/>
    </source>
</evidence>
<dbReference type="GO" id="GO:0005886">
    <property type="term" value="C:plasma membrane"/>
    <property type="evidence" value="ECO:0007669"/>
    <property type="project" value="UniProtKB-SubCell"/>
</dbReference>
<gene>
    <name evidence="7" type="ORF">B9Q03_03405</name>
</gene>
<keyword evidence="4 6" id="KW-1133">Transmembrane helix</keyword>
<dbReference type="Pfam" id="PF13520">
    <property type="entry name" value="AA_permease_2"/>
    <property type="match status" value="1"/>
</dbReference>
<evidence type="ECO:0000256" key="3">
    <source>
        <dbReference type="ARBA" id="ARBA00022692"/>
    </source>
</evidence>